<dbReference type="PANTHER" id="PTHR33748:SF5">
    <property type="entry name" value="GROUND-LIKE DOMAIN-CONTAINING PROTEIN"/>
    <property type="match status" value="1"/>
</dbReference>
<keyword evidence="1" id="KW-0812">Transmembrane</keyword>
<keyword evidence="3" id="KW-1185">Reference proteome</keyword>
<dbReference type="InterPro" id="IPR033438">
    <property type="entry name" value="MOLO1"/>
</dbReference>
<evidence type="ECO:0000256" key="2">
    <source>
        <dbReference type="SAM" id="SignalP"/>
    </source>
</evidence>
<evidence type="ECO:0000256" key="1">
    <source>
        <dbReference type="SAM" id="Phobius"/>
    </source>
</evidence>
<dbReference type="AlphaFoldDB" id="A0A0R3RYK6"/>
<dbReference type="Gene3D" id="3.10.310.50">
    <property type="match status" value="1"/>
</dbReference>
<dbReference type="GO" id="GO:0005892">
    <property type="term" value="C:acetylcholine-gated channel complex"/>
    <property type="evidence" value="ECO:0007669"/>
    <property type="project" value="InterPro"/>
</dbReference>
<keyword evidence="1" id="KW-0472">Membrane</keyword>
<feature type="signal peptide" evidence="2">
    <location>
        <begin position="1"/>
        <end position="20"/>
    </location>
</feature>
<proteinExistence type="predicted"/>
<reference evidence="4" key="1">
    <citation type="submission" date="2017-02" db="UniProtKB">
        <authorList>
            <consortium name="WormBaseParasite"/>
        </authorList>
    </citation>
    <scope>IDENTIFICATION</scope>
</reference>
<organism evidence="3 4">
    <name type="scientific">Elaeophora elaphi</name>
    <dbReference type="NCBI Taxonomy" id="1147741"/>
    <lineage>
        <taxon>Eukaryota</taxon>
        <taxon>Metazoa</taxon>
        <taxon>Ecdysozoa</taxon>
        <taxon>Nematoda</taxon>
        <taxon>Chromadorea</taxon>
        <taxon>Rhabditida</taxon>
        <taxon>Spirurina</taxon>
        <taxon>Spiruromorpha</taxon>
        <taxon>Filarioidea</taxon>
        <taxon>Onchocercidae</taxon>
        <taxon>Elaeophora</taxon>
    </lineage>
</organism>
<evidence type="ECO:0000313" key="4">
    <source>
        <dbReference type="WBParaSite" id="EEL_0000736401-mRNA-1"/>
    </source>
</evidence>
<feature type="chain" id="PRO_5006447879" evidence="2">
    <location>
        <begin position="21"/>
        <end position="269"/>
    </location>
</feature>
<evidence type="ECO:0000313" key="3">
    <source>
        <dbReference type="Proteomes" id="UP000050640"/>
    </source>
</evidence>
<keyword evidence="1" id="KW-1133">Transmembrane helix</keyword>
<dbReference type="WBParaSite" id="EEL_0000736401-mRNA-1">
    <property type="protein sequence ID" value="EEL_0000736401-mRNA-1"/>
    <property type="gene ID" value="EEL_0000736401"/>
</dbReference>
<sequence>MSIQIATILFLPLIFPIIHCSPNYNIETFPDSLVEPDSCNLSSPGFACDPDQLLRRFNHTLSGAEYLSQHLRRIRYATNCPCLEMDKSYGQCPAINSHGYTISIAVMKSIGMNSGGMDAKSLNHTVRIFAEMLRRRQHRSQCADDALIVAVIDWKIVYTSVGEVIERVLTPNIITRISEEAEPLFASANYLYGLTFMVDRFGQILQHSMMQNSEVESWSVIWSRVLDSWLTIFLALFVLFTFVVLVTLLILRFCCSEKQSYTVGRQIND</sequence>
<keyword evidence="2" id="KW-0732">Signal</keyword>
<dbReference type="PANTHER" id="PTHR33748">
    <property type="entry name" value="PROTEIN CBG04600"/>
    <property type="match status" value="1"/>
</dbReference>
<name>A0A0R3RYK6_9BILA</name>
<feature type="transmembrane region" description="Helical" evidence="1">
    <location>
        <begin position="229"/>
        <end position="251"/>
    </location>
</feature>
<dbReference type="Proteomes" id="UP000050640">
    <property type="component" value="Unplaced"/>
</dbReference>
<accession>A0A0R3RYK6</accession>
<protein>
    <submittedName>
        <fullName evidence="4">Uncharacterized protein</fullName>
    </submittedName>
</protein>
<dbReference type="Pfam" id="PF17175">
    <property type="entry name" value="MOLO1"/>
    <property type="match status" value="1"/>
</dbReference>